<dbReference type="EMBL" id="JADBJN010000001">
    <property type="protein sequence ID" value="KAG5681117.1"/>
    <property type="molecule type" value="Genomic_DNA"/>
</dbReference>
<evidence type="ECO:0000313" key="2">
    <source>
        <dbReference type="EMBL" id="KAG5681117.1"/>
    </source>
</evidence>
<name>A0A9J6CGP4_POLVA</name>
<organism evidence="2 3">
    <name type="scientific">Polypedilum vanderplanki</name>
    <name type="common">Sleeping chironomid midge</name>
    <dbReference type="NCBI Taxonomy" id="319348"/>
    <lineage>
        <taxon>Eukaryota</taxon>
        <taxon>Metazoa</taxon>
        <taxon>Ecdysozoa</taxon>
        <taxon>Arthropoda</taxon>
        <taxon>Hexapoda</taxon>
        <taxon>Insecta</taxon>
        <taxon>Pterygota</taxon>
        <taxon>Neoptera</taxon>
        <taxon>Endopterygota</taxon>
        <taxon>Diptera</taxon>
        <taxon>Nematocera</taxon>
        <taxon>Chironomoidea</taxon>
        <taxon>Chironomidae</taxon>
        <taxon>Chironominae</taxon>
        <taxon>Polypedilum</taxon>
        <taxon>Polypedilum</taxon>
    </lineage>
</organism>
<dbReference type="InterPro" id="IPR011990">
    <property type="entry name" value="TPR-like_helical_dom_sf"/>
</dbReference>
<dbReference type="InterPro" id="IPR052748">
    <property type="entry name" value="ISR_Activator"/>
</dbReference>
<dbReference type="Gene3D" id="1.25.40.10">
    <property type="entry name" value="Tetratricopeptide repeat domain"/>
    <property type="match status" value="1"/>
</dbReference>
<dbReference type="Pfam" id="PF08238">
    <property type="entry name" value="Sel1"/>
    <property type="match status" value="2"/>
</dbReference>
<dbReference type="SUPFAM" id="SSF81901">
    <property type="entry name" value="HCP-like"/>
    <property type="match status" value="1"/>
</dbReference>
<dbReference type="OrthoDB" id="2384430at2759"/>
<evidence type="ECO:0000256" key="1">
    <source>
        <dbReference type="SAM" id="MobiDB-lite"/>
    </source>
</evidence>
<reference evidence="2" key="1">
    <citation type="submission" date="2021-03" db="EMBL/GenBank/DDBJ databases">
        <title>Chromosome level genome of the anhydrobiotic midge Polypedilum vanderplanki.</title>
        <authorList>
            <person name="Yoshida Y."/>
            <person name="Kikawada T."/>
            <person name="Gusev O."/>
        </authorList>
    </citation>
    <scope>NUCLEOTIDE SEQUENCE</scope>
    <source>
        <strain evidence="2">NIAS01</strain>
        <tissue evidence="2">Whole body or cell culture</tissue>
    </source>
</reference>
<sequence length="432" mass="49845">MYRYVFKRVKETFEFGINARKSYACQQANSIKYKNQEKDQQQQSRQIIKFQEINFLTPAEFQQKRYEDFKRKYNCRHPDNCNPFLQALTWTTAVAVGFYAAQILNLCRRNQRLDPKKCFYTRYLACKNRLIQKKLLCSHYAKHKNQDHQSIVASSSSQIKCPLQKLLINKRSLQTPVEKKEKATEQEEENDFVWSGNFSINGLFDKRFDTFYDNFGDTYTYKRVVFNVNNDSNQTLLKSKDDNRDHSENSSKSSTELNEETIDMILLNLTEMISEVEFQLGVDSIMHGHFDEGVEHFRMAANSNHAGSLFNLALLYEQGLGVKKDTSIAYKLYKSAGELGHDKALFNQAIFHARGLGGVKKSLRTAKKLFQKSAALGNSDAIEALSMLLPDYHQKNLFVEPDDYIASDVSNNSSLSLESTEYFKNIHSIAIT</sequence>
<proteinExistence type="predicted"/>
<accession>A0A9J6CGP4</accession>
<dbReference type="PANTHER" id="PTHR45011">
    <property type="entry name" value="DAP3-BINDING CELL DEATH ENHANCER 1"/>
    <property type="match status" value="1"/>
</dbReference>
<evidence type="ECO:0000313" key="3">
    <source>
        <dbReference type="Proteomes" id="UP001107558"/>
    </source>
</evidence>
<keyword evidence="3" id="KW-1185">Reference proteome</keyword>
<evidence type="ECO:0008006" key="4">
    <source>
        <dbReference type="Google" id="ProtNLM"/>
    </source>
</evidence>
<feature type="region of interest" description="Disordered" evidence="1">
    <location>
        <begin position="235"/>
        <end position="256"/>
    </location>
</feature>
<dbReference type="Proteomes" id="UP001107558">
    <property type="component" value="Chromosome 1"/>
</dbReference>
<dbReference type="SMART" id="SM00671">
    <property type="entry name" value="SEL1"/>
    <property type="match status" value="2"/>
</dbReference>
<dbReference type="AlphaFoldDB" id="A0A9J6CGP4"/>
<protein>
    <recommendedName>
        <fullName evidence="4">Death ligand signal enhancer</fullName>
    </recommendedName>
</protein>
<comment type="caution">
    <text evidence="2">The sequence shown here is derived from an EMBL/GenBank/DDBJ whole genome shotgun (WGS) entry which is preliminary data.</text>
</comment>
<gene>
    <name evidence="2" type="ORF">PVAND_010577</name>
</gene>
<dbReference type="InterPro" id="IPR006597">
    <property type="entry name" value="Sel1-like"/>
</dbReference>
<feature type="compositionally biased region" description="Basic and acidic residues" evidence="1">
    <location>
        <begin position="238"/>
        <end position="249"/>
    </location>
</feature>
<dbReference type="PANTHER" id="PTHR45011:SF1">
    <property type="entry name" value="DAP3-BINDING CELL DEATH ENHANCER 1"/>
    <property type="match status" value="1"/>
</dbReference>